<reference evidence="2 3" key="1">
    <citation type="journal article" date="2018" name="Science">
        <title>The opium poppy genome and morphinan production.</title>
        <authorList>
            <person name="Guo L."/>
            <person name="Winzer T."/>
            <person name="Yang X."/>
            <person name="Li Y."/>
            <person name="Ning Z."/>
            <person name="He Z."/>
            <person name="Teodor R."/>
            <person name="Lu Y."/>
            <person name="Bowser T.A."/>
            <person name="Graham I.A."/>
            <person name="Ye K."/>
        </authorList>
    </citation>
    <scope>NUCLEOTIDE SEQUENCE [LARGE SCALE GENOMIC DNA]</scope>
    <source>
        <strain evidence="3">cv. HN1</strain>
        <tissue evidence="2">Leaves</tissue>
    </source>
</reference>
<dbReference type="Gramene" id="RZC70732">
    <property type="protein sequence ID" value="RZC70732"/>
    <property type="gene ID" value="C5167_033861"/>
</dbReference>
<dbReference type="EMBL" id="CM010721">
    <property type="protein sequence ID" value="RZC70732.1"/>
    <property type="molecule type" value="Genomic_DNA"/>
</dbReference>
<sequence>MGAEKIVNVASLAPHFLSCVKEKGIFIFISVVIIYYNLGFDVILYCEISASRVRLLSREMGSIYRKVWTGFKPSNQREEPGDACANYFEFLQQREWICGVLGSIVLT</sequence>
<organism evidence="2 3">
    <name type="scientific">Papaver somniferum</name>
    <name type="common">Opium poppy</name>
    <dbReference type="NCBI Taxonomy" id="3469"/>
    <lineage>
        <taxon>Eukaryota</taxon>
        <taxon>Viridiplantae</taxon>
        <taxon>Streptophyta</taxon>
        <taxon>Embryophyta</taxon>
        <taxon>Tracheophyta</taxon>
        <taxon>Spermatophyta</taxon>
        <taxon>Magnoliopsida</taxon>
        <taxon>Ranunculales</taxon>
        <taxon>Papaveraceae</taxon>
        <taxon>Papaveroideae</taxon>
        <taxon>Papaver</taxon>
    </lineage>
</organism>
<proteinExistence type="predicted"/>
<feature type="transmembrane region" description="Helical" evidence="1">
    <location>
        <begin position="25"/>
        <end position="46"/>
    </location>
</feature>
<keyword evidence="1" id="KW-1133">Transmembrane helix</keyword>
<dbReference type="Proteomes" id="UP000316621">
    <property type="component" value="Chromosome 7"/>
</dbReference>
<keyword evidence="3" id="KW-1185">Reference proteome</keyword>
<evidence type="ECO:0000313" key="2">
    <source>
        <dbReference type="EMBL" id="RZC70732.1"/>
    </source>
</evidence>
<keyword evidence="1" id="KW-0472">Membrane</keyword>
<evidence type="ECO:0000256" key="1">
    <source>
        <dbReference type="SAM" id="Phobius"/>
    </source>
</evidence>
<protein>
    <submittedName>
        <fullName evidence="2">Uncharacterized protein</fullName>
    </submittedName>
</protein>
<gene>
    <name evidence="2" type="ORF">C5167_033861</name>
</gene>
<accession>A0A4Y7KEE6</accession>
<name>A0A4Y7KEE6_PAPSO</name>
<keyword evidence="1" id="KW-0812">Transmembrane</keyword>
<evidence type="ECO:0000313" key="3">
    <source>
        <dbReference type="Proteomes" id="UP000316621"/>
    </source>
</evidence>
<dbReference type="AlphaFoldDB" id="A0A4Y7KEE6"/>